<dbReference type="AlphaFoldDB" id="A0A949JAM1"/>
<organism evidence="1 2">
    <name type="scientific">Streptomyces tardus</name>
    <dbReference type="NCBI Taxonomy" id="2780544"/>
    <lineage>
        <taxon>Bacteria</taxon>
        <taxon>Bacillati</taxon>
        <taxon>Actinomycetota</taxon>
        <taxon>Actinomycetes</taxon>
        <taxon>Kitasatosporales</taxon>
        <taxon>Streptomycetaceae</taxon>
        <taxon>Streptomyces</taxon>
    </lineage>
</organism>
<gene>
    <name evidence="1" type="ORF">JGS22_002505</name>
</gene>
<evidence type="ECO:0000313" key="2">
    <source>
        <dbReference type="Proteomes" id="UP000694501"/>
    </source>
</evidence>
<comment type="caution">
    <text evidence="1">The sequence shown here is derived from an EMBL/GenBank/DDBJ whole genome shotgun (WGS) entry which is preliminary data.</text>
</comment>
<name>A0A949JAM1_9ACTN</name>
<evidence type="ECO:0008006" key="3">
    <source>
        <dbReference type="Google" id="ProtNLM"/>
    </source>
</evidence>
<protein>
    <recommendedName>
        <fullName evidence="3">Condensation protein</fullName>
    </recommendedName>
</protein>
<sequence length="225" mass="24340">MAVLDLPVPTRPKGAPYTVNDQLLVATFLTVVRWNREHGARVEPVRITMPVDDRPRTEDMPIGNGTRLVEVTFGDEERDPENTARLLRATAARTKALKGRPRAQLGLSGSLLTTPVLPVGVRALSTRALRVAASPWASTTLLSNLGRIPYPMDFGDAGRATAVWVSAPARMPRGLAVTTTSTGGRLQLVLRWSRARLDDSAGELLGEIFTESLHTTARTTPEAAT</sequence>
<evidence type="ECO:0000313" key="1">
    <source>
        <dbReference type="EMBL" id="MBU7596537.1"/>
    </source>
</evidence>
<dbReference type="EMBL" id="JAELVF020000001">
    <property type="protein sequence ID" value="MBU7596537.1"/>
    <property type="molecule type" value="Genomic_DNA"/>
</dbReference>
<reference evidence="1" key="1">
    <citation type="submission" date="2021-06" db="EMBL/GenBank/DDBJ databases">
        <title>Sequencing of actinobacteria type strains.</title>
        <authorList>
            <person name="Nguyen G.-S."/>
            <person name="Wentzel A."/>
        </authorList>
    </citation>
    <scope>NUCLEOTIDE SEQUENCE</scope>
    <source>
        <strain evidence="1">P38-E01</strain>
    </source>
</reference>
<accession>A0A949JAM1</accession>
<keyword evidence="2" id="KW-1185">Reference proteome</keyword>
<proteinExistence type="predicted"/>
<dbReference type="Proteomes" id="UP000694501">
    <property type="component" value="Unassembled WGS sequence"/>
</dbReference>